<accession>A0A4P8L1U3</accession>
<dbReference type="Proteomes" id="UP000298602">
    <property type="component" value="Chromosome"/>
</dbReference>
<keyword evidence="2" id="KW-0732">Signal</keyword>
<evidence type="ECO:0000256" key="2">
    <source>
        <dbReference type="SAM" id="SignalP"/>
    </source>
</evidence>
<feature type="signal peptide" evidence="2">
    <location>
        <begin position="1"/>
        <end position="22"/>
    </location>
</feature>
<dbReference type="EMBL" id="CP040098">
    <property type="protein sequence ID" value="QCQ20875.1"/>
    <property type="molecule type" value="Genomic_DNA"/>
</dbReference>
<dbReference type="PROSITE" id="PS51257">
    <property type="entry name" value="PROKAR_LIPOPROTEIN"/>
    <property type="match status" value="1"/>
</dbReference>
<dbReference type="KEGG" id="dax:FDQ92_00870"/>
<evidence type="ECO:0000256" key="1">
    <source>
        <dbReference type="SAM" id="MobiDB-lite"/>
    </source>
</evidence>
<evidence type="ECO:0000313" key="3">
    <source>
        <dbReference type="EMBL" id="QCQ20875.1"/>
    </source>
</evidence>
<reference evidence="3 4" key="1">
    <citation type="submission" date="2019-05" db="EMBL/GenBank/DDBJ databases">
        <title>The Complete Genome Sequence of the n-alkane-degrading Desulfoglaeba alkanexedens ALDC reveals multiple alkylsuccinate synthase gene clusters.</title>
        <authorList>
            <person name="Callaghan A.V."/>
            <person name="Davidova I.A."/>
            <person name="Duncan K.E."/>
            <person name="Morris B."/>
            <person name="McInerney M.J."/>
        </authorList>
    </citation>
    <scope>NUCLEOTIDE SEQUENCE [LARGE SCALE GENOMIC DNA]</scope>
    <source>
        <strain evidence="3 4">ALDC</strain>
    </source>
</reference>
<reference evidence="3 4" key="2">
    <citation type="submission" date="2019-05" db="EMBL/GenBank/DDBJ databases">
        <authorList>
            <person name="Suflita J.M."/>
            <person name="Marks C.R."/>
        </authorList>
    </citation>
    <scope>NUCLEOTIDE SEQUENCE [LARGE SCALE GENOMIC DNA]</scope>
    <source>
        <strain evidence="3 4">ALDC</strain>
    </source>
</reference>
<gene>
    <name evidence="3" type="ORF">FDQ92_00870</name>
</gene>
<proteinExistence type="predicted"/>
<feature type="region of interest" description="Disordered" evidence="1">
    <location>
        <begin position="247"/>
        <end position="268"/>
    </location>
</feature>
<sequence>MRFFRPTRRVITALAVVLLAAAACRPYRPPVPVPEPRAVSPEAWIQAFERRTRGLDRYQAIYRVRLQPEAERTVSLQVVVSGQLPERFRIEARNTFGQTAGVVAVGPRGSGVWLSSENTLYLARDGTTILKGLLGISMDPALLGHLLAGCLPLEDLKRARFRETVPNRGRLEVKDRDGAVRIAWDVGLNPPLIYGASVPEPPQALVAHFDPAVSPDPEQVPENLRIMSSRWVLEAKRVQFQKVESFPPGHFAPPSPKGARRVLLDERP</sequence>
<name>A0A4P8L1U3_9BACT</name>
<evidence type="ECO:0008006" key="5">
    <source>
        <dbReference type="Google" id="ProtNLM"/>
    </source>
</evidence>
<keyword evidence="4" id="KW-1185">Reference proteome</keyword>
<organism evidence="3 4">
    <name type="scientific">Desulfoglaeba alkanexedens ALDC</name>
    <dbReference type="NCBI Taxonomy" id="980445"/>
    <lineage>
        <taxon>Bacteria</taxon>
        <taxon>Pseudomonadati</taxon>
        <taxon>Thermodesulfobacteriota</taxon>
        <taxon>Syntrophobacteria</taxon>
        <taxon>Syntrophobacterales</taxon>
        <taxon>Syntrophobacteraceae</taxon>
        <taxon>Desulfoglaeba</taxon>
    </lineage>
</organism>
<dbReference type="RefSeq" id="WP_137422845.1">
    <property type="nucleotide sequence ID" value="NZ_CP040098.1"/>
</dbReference>
<evidence type="ECO:0000313" key="4">
    <source>
        <dbReference type="Proteomes" id="UP000298602"/>
    </source>
</evidence>
<feature type="chain" id="PRO_5020580720" description="DUF4292 domain-containing protein" evidence="2">
    <location>
        <begin position="23"/>
        <end position="268"/>
    </location>
</feature>
<dbReference type="AlphaFoldDB" id="A0A4P8L1U3"/>
<protein>
    <recommendedName>
        <fullName evidence="5">DUF4292 domain-containing protein</fullName>
    </recommendedName>
</protein>